<feature type="transmembrane region" description="Helical" evidence="1">
    <location>
        <begin position="225"/>
        <end position="246"/>
    </location>
</feature>
<dbReference type="Proteomes" id="UP000580568">
    <property type="component" value="Unassembled WGS sequence"/>
</dbReference>
<keyword evidence="3" id="KW-1185">Reference proteome</keyword>
<dbReference type="AlphaFoldDB" id="A0A6V8SFV0"/>
<name>A0A6V8SFV0_9CLOT</name>
<accession>A0A6V8SFV0</accession>
<comment type="caution">
    <text evidence="2">The sequence shown here is derived from an EMBL/GenBank/DDBJ whole genome shotgun (WGS) entry which is preliminary data.</text>
</comment>
<proteinExistence type="predicted"/>
<sequence length="262" mass="29684">MKTYFKLELKKAIFSWRTMLSILIVLTSLAIPFLEELRFPYPGLDGVDYYIRISYFSYIGYIGPVVTALIYSTSIIRDKDKGFINKLMEIIDLKTYYKVKVAVNSLVTFIVFAVCHGFMIVWLIIMHGVKAPSAERLNSGAFTSLYDHSKILYIVVILLIVSLSSVAFSTFIFGIATATESRLAAYIVPTFYVILTGVFFSALSLNTIINFNIIYLFNLIIGNGAKGYSVIIYDLVLTTLGVALLYKFGYKKSLRLYEERQV</sequence>
<keyword evidence="1" id="KW-0472">Membrane</keyword>
<reference evidence="2 3" key="1">
    <citation type="submission" date="2020-07" db="EMBL/GenBank/DDBJ databases">
        <title>A new beta-1,3-glucan-decomposing anaerobic bacterium isolated from anoxic soil subjected to biological soil disinfestation.</title>
        <authorList>
            <person name="Ueki A."/>
            <person name="Tonouchi A."/>
        </authorList>
    </citation>
    <scope>NUCLEOTIDE SEQUENCE [LARGE SCALE GENOMIC DNA]</scope>
    <source>
        <strain evidence="2 3">TW1</strain>
    </source>
</reference>
<dbReference type="RefSeq" id="WP_183277081.1">
    <property type="nucleotide sequence ID" value="NZ_BLZR01000001.1"/>
</dbReference>
<dbReference type="EMBL" id="BLZR01000001">
    <property type="protein sequence ID" value="GFP75586.1"/>
    <property type="molecule type" value="Genomic_DNA"/>
</dbReference>
<organism evidence="2 3">
    <name type="scientific">Clostridium fungisolvens</name>
    <dbReference type="NCBI Taxonomy" id="1604897"/>
    <lineage>
        <taxon>Bacteria</taxon>
        <taxon>Bacillati</taxon>
        <taxon>Bacillota</taxon>
        <taxon>Clostridia</taxon>
        <taxon>Eubacteriales</taxon>
        <taxon>Clostridiaceae</taxon>
        <taxon>Clostridium</taxon>
    </lineage>
</organism>
<feature type="transmembrane region" description="Helical" evidence="1">
    <location>
        <begin position="151"/>
        <end position="176"/>
    </location>
</feature>
<feature type="transmembrane region" description="Helical" evidence="1">
    <location>
        <begin position="183"/>
        <end position="205"/>
    </location>
</feature>
<keyword evidence="1" id="KW-0812">Transmembrane</keyword>
<feature type="transmembrane region" description="Helical" evidence="1">
    <location>
        <begin position="101"/>
        <end position="125"/>
    </location>
</feature>
<evidence type="ECO:0000313" key="3">
    <source>
        <dbReference type="Proteomes" id="UP000580568"/>
    </source>
</evidence>
<keyword evidence="1" id="KW-1133">Transmembrane helix</keyword>
<evidence type="ECO:0000256" key="1">
    <source>
        <dbReference type="SAM" id="Phobius"/>
    </source>
</evidence>
<gene>
    <name evidence="2" type="ORF">bsdtw1_01673</name>
</gene>
<protein>
    <recommendedName>
        <fullName evidence="4">ABC-2 family transporter protein</fullName>
    </recommendedName>
</protein>
<feature type="transmembrane region" description="Helical" evidence="1">
    <location>
        <begin position="12"/>
        <end position="33"/>
    </location>
</feature>
<evidence type="ECO:0000313" key="2">
    <source>
        <dbReference type="EMBL" id="GFP75586.1"/>
    </source>
</evidence>
<feature type="transmembrane region" description="Helical" evidence="1">
    <location>
        <begin position="53"/>
        <end position="71"/>
    </location>
</feature>
<evidence type="ECO:0008006" key="4">
    <source>
        <dbReference type="Google" id="ProtNLM"/>
    </source>
</evidence>